<name>A0A2K1IYS8_PHYPA</name>
<evidence type="ECO:0000313" key="3">
    <source>
        <dbReference type="Proteomes" id="UP000006727"/>
    </source>
</evidence>
<gene>
    <name evidence="1" type="ORF">PHYPA_024250</name>
</gene>
<sequence>MILSSHHLYKNTNLPATSHRSNTKLGWTAERELLYLQDQALVTQNRGLLITYSDSPECKRIGMNLHSKTVPFCANPDRASSQPIYLAYFTSNEAYDPFHAHTLLLIIIQMSASQY</sequence>
<dbReference type="EnsemblPlants" id="Pp3c19_17319V3.1">
    <property type="protein sequence ID" value="PAC:32938377.CDS.1"/>
    <property type="gene ID" value="Pp3c19_17319"/>
</dbReference>
<proteinExistence type="predicted"/>
<dbReference type="Proteomes" id="UP000006727">
    <property type="component" value="Chromosome 19"/>
</dbReference>
<evidence type="ECO:0000313" key="2">
    <source>
        <dbReference type="EnsemblPlants" id="PAC:32938377.CDS.1"/>
    </source>
</evidence>
<accession>A0A2K1IYS8</accession>
<dbReference type="InParanoid" id="A0A2K1IYS8"/>
<dbReference type="Gramene" id="Pp3c19_17319V3.1">
    <property type="protein sequence ID" value="PAC:32938377.CDS.1"/>
    <property type="gene ID" value="Pp3c19_17319"/>
</dbReference>
<keyword evidence="3" id="KW-1185">Reference proteome</keyword>
<reference evidence="1 3" key="2">
    <citation type="journal article" date="2018" name="Plant J.">
        <title>The Physcomitrella patens chromosome-scale assembly reveals moss genome structure and evolution.</title>
        <authorList>
            <person name="Lang D."/>
            <person name="Ullrich K.K."/>
            <person name="Murat F."/>
            <person name="Fuchs J."/>
            <person name="Jenkins J."/>
            <person name="Haas F.B."/>
            <person name="Piednoel M."/>
            <person name="Gundlach H."/>
            <person name="Van Bel M."/>
            <person name="Meyberg R."/>
            <person name="Vives C."/>
            <person name="Morata J."/>
            <person name="Symeonidi A."/>
            <person name="Hiss M."/>
            <person name="Muchero W."/>
            <person name="Kamisugi Y."/>
            <person name="Saleh O."/>
            <person name="Blanc G."/>
            <person name="Decker E.L."/>
            <person name="van Gessel N."/>
            <person name="Grimwood J."/>
            <person name="Hayes R.D."/>
            <person name="Graham S.W."/>
            <person name="Gunter L.E."/>
            <person name="McDaniel S.F."/>
            <person name="Hoernstein S.N.W."/>
            <person name="Larsson A."/>
            <person name="Li F.W."/>
            <person name="Perroud P.F."/>
            <person name="Phillips J."/>
            <person name="Ranjan P."/>
            <person name="Rokshar D.S."/>
            <person name="Rothfels C.J."/>
            <person name="Schneider L."/>
            <person name="Shu S."/>
            <person name="Stevenson D.W."/>
            <person name="Thummler F."/>
            <person name="Tillich M."/>
            <person name="Villarreal Aguilar J.C."/>
            <person name="Widiez T."/>
            <person name="Wong G.K."/>
            <person name="Wymore A."/>
            <person name="Zhang Y."/>
            <person name="Zimmer A.D."/>
            <person name="Quatrano R.S."/>
            <person name="Mayer K.F.X."/>
            <person name="Goodstein D."/>
            <person name="Casacuberta J.M."/>
            <person name="Vandepoele K."/>
            <person name="Reski R."/>
            <person name="Cuming A.C."/>
            <person name="Tuskan G.A."/>
            <person name="Maumus F."/>
            <person name="Salse J."/>
            <person name="Schmutz J."/>
            <person name="Rensing S.A."/>
        </authorList>
    </citation>
    <scope>NUCLEOTIDE SEQUENCE [LARGE SCALE GENOMIC DNA]</scope>
    <source>
        <strain evidence="2 3">cv. Gransden 2004</strain>
    </source>
</reference>
<reference evidence="2" key="3">
    <citation type="submission" date="2020-12" db="UniProtKB">
        <authorList>
            <consortium name="EnsemblPlants"/>
        </authorList>
    </citation>
    <scope>IDENTIFICATION</scope>
</reference>
<organism evidence="1">
    <name type="scientific">Physcomitrium patens</name>
    <name type="common">Spreading-leaved earth moss</name>
    <name type="synonym">Physcomitrella patens</name>
    <dbReference type="NCBI Taxonomy" id="3218"/>
    <lineage>
        <taxon>Eukaryota</taxon>
        <taxon>Viridiplantae</taxon>
        <taxon>Streptophyta</taxon>
        <taxon>Embryophyta</taxon>
        <taxon>Bryophyta</taxon>
        <taxon>Bryophytina</taxon>
        <taxon>Bryopsida</taxon>
        <taxon>Funariidae</taxon>
        <taxon>Funariales</taxon>
        <taxon>Funariaceae</taxon>
        <taxon>Physcomitrium</taxon>
    </lineage>
</organism>
<protein>
    <submittedName>
        <fullName evidence="1 2">Uncharacterized protein</fullName>
    </submittedName>
</protein>
<evidence type="ECO:0000313" key="1">
    <source>
        <dbReference type="EMBL" id="PNR34433.1"/>
    </source>
</evidence>
<dbReference type="EMBL" id="ABEU02000019">
    <property type="protein sequence ID" value="PNR34433.1"/>
    <property type="molecule type" value="Genomic_DNA"/>
</dbReference>
<dbReference type="AlphaFoldDB" id="A0A2K1IYS8"/>
<reference evidence="1 3" key="1">
    <citation type="journal article" date="2008" name="Science">
        <title>The Physcomitrella genome reveals evolutionary insights into the conquest of land by plants.</title>
        <authorList>
            <person name="Rensing S."/>
            <person name="Lang D."/>
            <person name="Zimmer A."/>
            <person name="Terry A."/>
            <person name="Salamov A."/>
            <person name="Shapiro H."/>
            <person name="Nishiyama T."/>
            <person name="Perroud P.-F."/>
            <person name="Lindquist E."/>
            <person name="Kamisugi Y."/>
            <person name="Tanahashi T."/>
            <person name="Sakakibara K."/>
            <person name="Fujita T."/>
            <person name="Oishi K."/>
            <person name="Shin-I T."/>
            <person name="Kuroki Y."/>
            <person name="Toyoda A."/>
            <person name="Suzuki Y."/>
            <person name="Hashimoto A."/>
            <person name="Yamaguchi K."/>
            <person name="Sugano A."/>
            <person name="Kohara Y."/>
            <person name="Fujiyama A."/>
            <person name="Anterola A."/>
            <person name="Aoki S."/>
            <person name="Ashton N."/>
            <person name="Barbazuk W.B."/>
            <person name="Barker E."/>
            <person name="Bennetzen J."/>
            <person name="Bezanilla M."/>
            <person name="Blankenship R."/>
            <person name="Cho S.H."/>
            <person name="Dutcher S."/>
            <person name="Estelle M."/>
            <person name="Fawcett J.A."/>
            <person name="Gundlach H."/>
            <person name="Hanada K."/>
            <person name="Heyl A."/>
            <person name="Hicks K.A."/>
            <person name="Hugh J."/>
            <person name="Lohr M."/>
            <person name="Mayer K."/>
            <person name="Melkozernov A."/>
            <person name="Murata T."/>
            <person name="Nelson D."/>
            <person name="Pils B."/>
            <person name="Prigge M."/>
            <person name="Reiss B."/>
            <person name="Renner T."/>
            <person name="Rombauts S."/>
            <person name="Rushton P."/>
            <person name="Sanderfoot A."/>
            <person name="Schween G."/>
            <person name="Shiu S.-H."/>
            <person name="Stueber K."/>
            <person name="Theodoulou F.L."/>
            <person name="Tu H."/>
            <person name="Van de Peer Y."/>
            <person name="Verrier P.J."/>
            <person name="Waters E."/>
            <person name="Wood A."/>
            <person name="Yang L."/>
            <person name="Cove D."/>
            <person name="Cuming A."/>
            <person name="Hasebe M."/>
            <person name="Lucas S."/>
            <person name="Mishler D.B."/>
            <person name="Reski R."/>
            <person name="Grigoriev I."/>
            <person name="Quatrano R.S."/>
            <person name="Boore J.L."/>
        </authorList>
    </citation>
    <scope>NUCLEOTIDE SEQUENCE [LARGE SCALE GENOMIC DNA]</scope>
    <source>
        <strain evidence="2 3">cv. Gransden 2004</strain>
    </source>
</reference>